<organism evidence="2 3">
    <name type="scientific">Frankliniella fusca</name>
    <dbReference type="NCBI Taxonomy" id="407009"/>
    <lineage>
        <taxon>Eukaryota</taxon>
        <taxon>Metazoa</taxon>
        <taxon>Ecdysozoa</taxon>
        <taxon>Arthropoda</taxon>
        <taxon>Hexapoda</taxon>
        <taxon>Insecta</taxon>
        <taxon>Pterygota</taxon>
        <taxon>Neoptera</taxon>
        <taxon>Paraneoptera</taxon>
        <taxon>Thysanoptera</taxon>
        <taxon>Terebrantia</taxon>
        <taxon>Thripoidea</taxon>
        <taxon>Thripidae</taxon>
        <taxon>Frankliniella</taxon>
    </lineage>
</organism>
<dbReference type="Proteomes" id="UP001219518">
    <property type="component" value="Unassembled WGS sequence"/>
</dbReference>
<keyword evidence="3" id="KW-1185">Reference proteome</keyword>
<dbReference type="EMBL" id="JAHWGI010001443">
    <property type="protein sequence ID" value="KAK3933183.1"/>
    <property type="molecule type" value="Genomic_DNA"/>
</dbReference>
<reference evidence="2" key="2">
    <citation type="journal article" date="2023" name="BMC Genomics">
        <title>Pest status, molecular evolution, and epigenetic factors derived from the genome assembly of Frankliniella fusca, a thysanopteran phytovirus vector.</title>
        <authorList>
            <person name="Catto M.A."/>
            <person name="Labadie P.E."/>
            <person name="Jacobson A.L."/>
            <person name="Kennedy G.G."/>
            <person name="Srinivasan R."/>
            <person name="Hunt B.G."/>
        </authorList>
    </citation>
    <scope>NUCLEOTIDE SEQUENCE</scope>
    <source>
        <strain evidence="2">PL_HMW_Pooled</strain>
    </source>
</reference>
<reference evidence="2" key="1">
    <citation type="submission" date="2021-07" db="EMBL/GenBank/DDBJ databases">
        <authorList>
            <person name="Catto M.A."/>
            <person name="Jacobson A."/>
            <person name="Kennedy G."/>
            <person name="Labadie P."/>
            <person name="Hunt B.G."/>
            <person name="Srinivasan R."/>
        </authorList>
    </citation>
    <scope>NUCLEOTIDE SEQUENCE</scope>
    <source>
        <strain evidence="2">PL_HMW_Pooled</strain>
        <tissue evidence="2">Head</tissue>
    </source>
</reference>
<dbReference type="AlphaFoldDB" id="A0AAE1LV64"/>
<evidence type="ECO:0000313" key="3">
    <source>
        <dbReference type="Proteomes" id="UP001219518"/>
    </source>
</evidence>
<dbReference type="Pfam" id="PF06869">
    <property type="entry name" value="DUF1258"/>
    <property type="match status" value="1"/>
</dbReference>
<feature type="compositionally biased region" description="Acidic residues" evidence="1">
    <location>
        <begin position="27"/>
        <end position="41"/>
    </location>
</feature>
<evidence type="ECO:0000256" key="1">
    <source>
        <dbReference type="SAM" id="MobiDB-lite"/>
    </source>
</evidence>
<gene>
    <name evidence="2" type="ORF">KUF71_017444</name>
</gene>
<protein>
    <submittedName>
        <fullName evidence="2">Replicase polyprotein 1a</fullName>
    </submittedName>
</protein>
<accession>A0AAE1LV64</accession>
<name>A0AAE1LV64_9NEOP</name>
<comment type="caution">
    <text evidence="2">The sequence shown here is derived from an EMBL/GenBank/DDBJ whole genome shotgun (WGS) entry which is preliminary data.</text>
</comment>
<feature type="region of interest" description="Disordered" evidence="1">
    <location>
        <begin position="1"/>
        <end position="123"/>
    </location>
</feature>
<dbReference type="PANTHER" id="PTHR46579:SF1">
    <property type="entry name" value="F5_8 TYPE C DOMAIN-CONTAINING PROTEIN"/>
    <property type="match status" value="1"/>
</dbReference>
<feature type="compositionally biased region" description="Acidic residues" evidence="1">
    <location>
        <begin position="75"/>
        <end position="121"/>
    </location>
</feature>
<dbReference type="InterPro" id="IPR009667">
    <property type="entry name" value="DUF1258"/>
</dbReference>
<evidence type="ECO:0000313" key="2">
    <source>
        <dbReference type="EMBL" id="KAK3933183.1"/>
    </source>
</evidence>
<dbReference type="PANTHER" id="PTHR46579">
    <property type="entry name" value="F5/8 TYPE C DOMAIN-CONTAINING PROTEIN-RELATED"/>
    <property type="match status" value="1"/>
</dbReference>
<proteinExistence type="predicted"/>
<feature type="compositionally biased region" description="Gly residues" evidence="1">
    <location>
        <begin position="61"/>
        <end position="74"/>
    </location>
</feature>
<sequence>MNAKNLASFDTYHFTVSGSEPARCGESEENGTEAETDENDEGQGLGDRNEEEAEDNMEPFGGVGAGGSGGGDIEGSGEDTVENDSDEIETDNESADEVGDGDDGDSDDDDDDDDDDHDDDPLYNGARLTFRQIYLSVNELKYVDRTKKENIILAGIWFGRSKPNPNVFLQPIAASLQDLETNGARMELPNGESFTMRAKLLGGTADMPAKSLFMRFIQFNGAFSCFYCMSQGARYGLGNENNTTVQVFPYKRNFELRNDDDIPDYAEQAIAARQVDVDASVCVYGIKGPSLLYAMLPNLINCMAIDILHGGFLGVMKTLMVLWFDTKHGGSEYNISALVHVVDLRIKSIKPPSSFNRVLKSIKKEFFNFNGYDFKMFLFQYSLPVLLGILPQRFWNHHCHLVTALSLLSQDSISFEEIEEAEELLHAYVSEFQTLYGLNGQLARLVHGSRHAALQITSSCWVLMKLPIMLNSMAPGLAKDLCQNFQRSSKQHVKVTEIVNDYIAVVGKFTTVYLMPLNIRNLLAGLNIFESYERSSQRLSCYAEIVHENAVSLCKINKFIRWASCRYNCPVGCINCPMRYISIVSLYERQIWEVHDATSNTSVFNIHKVSATGEKRAFPVESINAVCLYMPVDDKEYLADPVNSLEVE</sequence>